<dbReference type="EMBL" id="PDCK01000043">
    <property type="protein sequence ID" value="PRQ29064.1"/>
    <property type="molecule type" value="Genomic_DNA"/>
</dbReference>
<keyword evidence="6" id="KW-1185">Reference proteome</keyword>
<sequence length="118" mass="13356">MMRHCLLLLLLSPFVAADQLRRQFDGGWGLIENINKPYLKEIAEFAVSEISKQSHKKLVFQSVLKGESQVVGGINYLLHIRVKDESSPYSPTTFIYKCSVFDGVLEEGMKFEGCEILS</sequence>
<name>A0A2P6Q4J3_ROSCH</name>
<accession>A0A2P6Q4J3</accession>
<dbReference type="InterPro" id="IPR018073">
    <property type="entry name" value="Prot_inh_cystat_CS"/>
</dbReference>
<feature type="signal peptide" evidence="3">
    <location>
        <begin position="1"/>
        <end position="17"/>
    </location>
</feature>
<reference evidence="5 6" key="1">
    <citation type="journal article" date="2018" name="Nat. Genet.">
        <title>The Rosa genome provides new insights in the design of modern roses.</title>
        <authorList>
            <person name="Bendahmane M."/>
        </authorList>
    </citation>
    <scope>NUCLEOTIDE SEQUENCE [LARGE SCALE GENOMIC DNA]</scope>
    <source>
        <strain evidence="6">cv. Old Blush</strain>
    </source>
</reference>
<organism evidence="5 6">
    <name type="scientific">Rosa chinensis</name>
    <name type="common">China rose</name>
    <dbReference type="NCBI Taxonomy" id="74649"/>
    <lineage>
        <taxon>Eukaryota</taxon>
        <taxon>Viridiplantae</taxon>
        <taxon>Streptophyta</taxon>
        <taxon>Embryophyta</taxon>
        <taxon>Tracheophyta</taxon>
        <taxon>Spermatophyta</taxon>
        <taxon>Magnoliopsida</taxon>
        <taxon>eudicotyledons</taxon>
        <taxon>Gunneridae</taxon>
        <taxon>Pentapetalae</taxon>
        <taxon>rosids</taxon>
        <taxon>fabids</taxon>
        <taxon>Rosales</taxon>
        <taxon>Rosaceae</taxon>
        <taxon>Rosoideae</taxon>
        <taxon>Rosoideae incertae sedis</taxon>
        <taxon>Rosa</taxon>
    </lineage>
</organism>
<dbReference type="SUPFAM" id="SSF54403">
    <property type="entry name" value="Cystatin/monellin"/>
    <property type="match status" value="1"/>
</dbReference>
<proteinExistence type="predicted"/>
<keyword evidence="2" id="KW-0789">Thiol protease inhibitor</keyword>
<keyword evidence="1" id="KW-0646">Protease inhibitor</keyword>
<dbReference type="PANTHER" id="PTHR47364:SF2">
    <property type="entry name" value="CYSTEINE PROTEINASE INHIBITOR 5"/>
    <property type="match status" value="1"/>
</dbReference>
<dbReference type="PANTHER" id="PTHR47364">
    <property type="entry name" value="CYSTEINE PROTEINASE INHIBITOR 5"/>
    <property type="match status" value="1"/>
</dbReference>
<evidence type="ECO:0000256" key="1">
    <source>
        <dbReference type="ARBA" id="ARBA00022690"/>
    </source>
</evidence>
<gene>
    <name evidence="5" type="ORF">RchiOBHm_Chr5g0009781</name>
</gene>
<protein>
    <submittedName>
        <fullName evidence="5">Putative Cystatin domain-containing protein</fullName>
    </submittedName>
</protein>
<keyword evidence="3" id="KW-0732">Signal</keyword>
<dbReference type="Pfam" id="PF16845">
    <property type="entry name" value="SQAPI"/>
    <property type="match status" value="1"/>
</dbReference>
<feature type="chain" id="PRO_5018680167" evidence="3">
    <location>
        <begin position="18"/>
        <end position="118"/>
    </location>
</feature>
<dbReference type="InterPro" id="IPR046350">
    <property type="entry name" value="Cystatin_sf"/>
</dbReference>
<evidence type="ECO:0000256" key="2">
    <source>
        <dbReference type="ARBA" id="ARBA00022704"/>
    </source>
</evidence>
<feature type="domain" description="Cystatin" evidence="4">
    <location>
        <begin position="31"/>
        <end position="87"/>
    </location>
</feature>
<evidence type="ECO:0000259" key="4">
    <source>
        <dbReference type="Pfam" id="PF16845"/>
    </source>
</evidence>
<dbReference type="GO" id="GO:0004869">
    <property type="term" value="F:cysteine-type endopeptidase inhibitor activity"/>
    <property type="evidence" value="ECO:0007669"/>
    <property type="project" value="UniProtKB-KW"/>
</dbReference>
<evidence type="ECO:0000256" key="3">
    <source>
        <dbReference type="SAM" id="SignalP"/>
    </source>
</evidence>
<dbReference type="Gene3D" id="3.10.450.10">
    <property type="match status" value="1"/>
</dbReference>
<comment type="caution">
    <text evidence="5">The sequence shown here is derived from an EMBL/GenBank/DDBJ whole genome shotgun (WGS) entry which is preliminary data.</text>
</comment>
<evidence type="ECO:0000313" key="5">
    <source>
        <dbReference type="EMBL" id="PRQ29064.1"/>
    </source>
</evidence>
<dbReference type="Gramene" id="PRQ29064">
    <property type="protein sequence ID" value="PRQ29064"/>
    <property type="gene ID" value="RchiOBHm_Chr5g0009781"/>
</dbReference>
<dbReference type="PROSITE" id="PS00287">
    <property type="entry name" value="CYSTATIN"/>
    <property type="match status" value="1"/>
</dbReference>
<dbReference type="AlphaFoldDB" id="A0A2P6Q4J3"/>
<dbReference type="InterPro" id="IPR000010">
    <property type="entry name" value="Cystatin_dom"/>
</dbReference>
<dbReference type="STRING" id="74649.A0A2P6Q4J3"/>
<dbReference type="CDD" id="cd00042">
    <property type="entry name" value="CY"/>
    <property type="match status" value="1"/>
</dbReference>
<evidence type="ECO:0000313" key="6">
    <source>
        <dbReference type="Proteomes" id="UP000238479"/>
    </source>
</evidence>
<dbReference type="Proteomes" id="UP000238479">
    <property type="component" value="Chromosome 5"/>
</dbReference>